<dbReference type="GO" id="GO:0016020">
    <property type="term" value="C:membrane"/>
    <property type="evidence" value="ECO:0007669"/>
    <property type="project" value="GOC"/>
</dbReference>
<evidence type="ECO:0000259" key="2">
    <source>
        <dbReference type="Pfam" id="PF00487"/>
    </source>
</evidence>
<dbReference type="Pfam" id="PF00487">
    <property type="entry name" value="FA_desaturase"/>
    <property type="match status" value="1"/>
</dbReference>
<gene>
    <name evidence="3" type="ORF">SAMN04488095_0359</name>
</gene>
<dbReference type="PANTHER" id="PTHR12879">
    <property type="entry name" value="SPHINGOLIPID DELTA 4 DESATURASE/C-4 HYDROXYLASE PROTEIN DES2"/>
    <property type="match status" value="1"/>
</dbReference>
<evidence type="ECO:0000313" key="3">
    <source>
        <dbReference type="EMBL" id="SFI27763.1"/>
    </source>
</evidence>
<dbReference type="RefSeq" id="WP_092776522.1">
    <property type="nucleotide sequence ID" value="NZ_FORA01000001.1"/>
</dbReference>
<feature type="domain" description="Fatty acid desaturase" evidence="2">
    <location>
        <begin position="60"/>
        <end position="289"/>
    </location>
</feature>
<name>A0A1I3GWI9_9RHOB</name>
<dbReference type="Proteomes" id="UP000199110">
    <property type="component" value="Unassembled WGS sequence"/>
</dbReference>
<dbReference type="OrthoDB" id="9769653at2"/>
<protein>
    <submittedName>
        <fullName evidence="3">Fatty acid desaturase</fullName>
    </submittedName>
</protein>
<organism evidence="3 4">
    <name type="scientific">Jannaschia pohangensis</name>
    <dbReference type="NCBI Taxonomy" id="390807"/>
    <lineage>
        <taxon>Bacteria</taxon>
        <taxon>Pseudomonadati</taxon>
        <taxon>Pseudomonadota</taxon>
        <taxon>Alphaproteobacteria</taxon>
        <taxon>Rhodobacterales</taxon>
        <taxon>Roseobacteraceae</taxon>
        <taxon>Jannaschia</taxon>
    </lineage>
</organism>
<dbReference type="EMBL" id="FORA01000001">
    <property type="protein sequence ID" value="SFI27763.1"/>
    <property type="molecule type" value="Genomic_DNA"/>
</dbReference>
<evidence type="ECO:0000256" key="1">
    <source>
        <dbReference type="SAM" id="Phobius"/>
    </source>
</evidence>
<keyword evidence="1" id="KW-0472">Membrane</keyword>
<keyword evidence="1" id="KW-1133">Transmembrane helix</keyword>
<feature type="transmembrane region" description="Helical" evidence="1">
    <location>
        <begin position="33"/>
        <end position="54"/>
    </location>
</feature>
<keyword evidence="4" id="KW-1185">Reference proteome</keyword>
<dbReference type="PANTHER" id="PTHR12879:SF8">
    <property type="entry name" value="SPHINGOLIPID DELTA(4)-DESATURASE DES1"/>
    <property type="match status" value="1"/>
</dbReference>
<dbReference type="GO" id="GO:0046513">
    <property type="term" value="P:ceramide biosynthetic process"/>
    <property type="evidence" value="ECO:0007669"/>
    <property type="project" value="TreeGrafter"/>
</dbReference>
<keyword evidence="1" id="KW-0812">Transmembrane</keyword>
<dbReference type="AlphaFoldDB" id="A0A1I3GWI9"/>
<dbReference type="InterPro" id="IPR005804">
    <property type="entry name" value="FA_desaturase_dom"/>
</dbReference>
<feature type="transmembrane region" description="Helical" evidence="1">
    <location>
        <begin position="89"/>
        <end position="109"/>
    </location>
</feature>
<evidence type="ECO:0000313" key="4">
    <source>
        <dbReference type="Proteomes" id="UP000199110"/>
    </source>
</evidence>
<dbReference type="STRING" id="390807.SAMN04488095_0359"/>
<sequence>MDNRADSPTDHRAMIAAIPVETRARLTQTSDVAGLRHLALHLAVIAAFAVAVATLPLTPLWQFGLGMALVFLFTLLHETTHRTPFRSLWLNRTVGRAVGILLFLPATWFHHFHMAHHRHTQIPGKDPELASAKPDSWPAYLWHLTGLPVWAGQLRVLGINALGRNADSFVPDARRAAITTEARGMLAFYLALLIGSVVAASPVLLTFWIVPLLLGQPVLRLYLLAEHGRCPHVANMLENSRTTLTNRAVRMLAWNMPFHAEHHSFPTVPFHNLPALHDLTRGHLRHVTPGYAQFHRDYARDLVHLPETS</sequence>
<feature type="transmembrane region" description="Helical" evidence="1">
    <location>
        <begin position="60"/>
        <end position="77"/>
    </location>
</feature>
<accession>A0A1I3GWI9</accession>
<reference evidence="3 4" key="1">
    <citation type="submission" date="2016-10" db="EMBL/GenBank/DDBJ databases">
        <authorList>
            <person name="de Groot N.N."/>
        </authorList>
    </citation>
    <scope>NUCLEOTIDE SEQUENCE [LARGE SCALE GENOMIC DNA]</scope>
    <source>
        <strain evidence="3 4">DSM 19073</strain>
    </source>
</reference>
<proteinExistence type="predicted"/>
<feature type="transmembrane region" description="Helical" evidence="1">
    <location>
        <begin position="186"/>
        <end position="214"/>
    </location>
</feature>
<dbReference type="GO" id="GO:0042284">
    <property type="term" value="F:sphingolipid delta-4 desaturase activity"/>
    <property type="evidence" value="ECO:0007669"/>
    <property type="project" value="TreeGrafter"/>
</dbReference>